<keyword evidence="2" id="KW-1185">Reference proteome</keyword>
<proteinExistence type="predicted"/>
<name>A0ACA9M0N5_9GLOM</name>
<evidence type="ECO:0000313" key="1">
    <source>
        <dbReference type="EMBL" id="CAG8560260.1"/>
    </source>
</evidence>
<organism evidence="1 2">
    <name type="scientific">Cetraspora pellucida</name>
    <dbReference type="NCBI Taxonomy" id="1433469"/>
    <lineage>
        <taxon>Eukaryota</taxon>
        <taxon>Fungi</taxon>
        <taxon>Fungi incertae sedis</taxon>
        <taxon>Mucoromycota</taxon>
        <taxon>Glomeromycotina</taxon>
        <taxon>Glomeromycetes</taxon>
        <taxon>Diversisporales</taxon>
        <taxon>Gigasporaceae</taxon>
        <taxon>Cetraspora</taxon>
    </lineage>
</organism>
<dbReference type="Proteomes" id="UP000789366">
    <property type="component" value="Unassembled WGS sequence"/>
</dbReference>
<accession>A0ACA9M0N5</accession>
<feature type="non-terminal residue" evidence="1">
    <location>
        <position position="161"/>
    </location>
</feature>
<gene>
    <name evidence="1" type="ORF">SPELUC_LOCUS5574</name>
</gene>
<evidence type="ECO:0000313" key="2">
    <source>
        <dbReference type="Proteomes" id="UP000789366"/>
    </source>
</evidence>
<sequence length="161" mass="18723">MSLSSEAKKCLRESLQQQCLNQKLAEYNEAKKLFTGLTNFNYEPDHKKHTYYKYWLASNSHIDSRAMAGKGYTVIDHLSEVYRIPDAHEYIDENQPLRLVIDIDTRQKSDPSDPKLPSLDNKKINHRDLISRILVTCADALSLISEYYRELKGFTKKVIEL</sequence>
<protein>
    <submittedName>
        <fullName evidence="1">16625_t:CDS:1</fullName>
    </submittedName>
</protein>
<reference evidence="1" key="1">
    <citation type="submission" date="2021-06" db="EMBL/GenBank/DDBJ databases">
        <authorList>
            <person name="Kallberg Y."/>
            <person name="Tangrot J."/>
            <person name="Rosling A."/>
        </authorList>
    </citation>
    <scope>NUCLEOTIDE SEQUENCE</scope>
    <source>
        <strain evidence="1">28 12/20/2015</strain>
    </source>
</reference>
<comment type="caution">
    <text evidence="1">The sequence shown here is derived from an EMBL/GenBank/DDBJ whole genome shotgun (WGS) entry which is preliminary data.</text>
</comment>
<dbReference type="EMBL" id="CAJVPW010005785">
    <property type="protein sequence ID" value="CAG8560260.1"/>
    <property type="molecule type" value="Genomic_DNA"/>
</dbReference>